<dbReference type="Proteomes" id="UP000284375">
    <property type="component" value="Unassembled WGS sequence"/>
</dbReference>
<keyword evidence="4" id="KW-0521">NADP</keyword>
<comment type="caution">
    <text evidence="6">The sequence shown here is derived from an EMBL/GenBank/DDBJ whole genome shotgun (WGS) entry which is preliminary data.</text>
</comment>
<dbReference type="STRING" id="252740.A0A423W0S1"/>
<dbReference type="GO" id="GO:0004499">
    <property type="term" value="F:N,N-dimethylaniline monooxygenase activity"/>
    <property type="evidence" value="ECO:0007669"/>
    <property type="project" value="InterPro"/>
</dbReference>
<dbReference type="Gene3D" id="3.50.50.60">
    <property type="entry name" value="FAD/NAD(P)-binding domain"/>
    <property type="match status" value="1"/>
</dbReference>
<keyword evidence="5" id="KW-0560">Oxidoreductase</keyword>
<protein>
    <submittedName>
        <fullName evidence="6">Uncharacterized protein</fullName>
    </submittedName>
</protein>
<evidence type="ECO:0000313" key="7">
    <source>
        <dbReference type="Proteomes" id="UP000284375"/>
    </source>
</evidence>
<dbReference type="OrthoDB" id="10254665at2759"/>
<comment type="similarity">
    <text evidence="1">Belongs to the FMO family.</text>
</comment>
<evidence type="ECO:0000256" key="1">
    <source>
        <dbReference type="ARBA" id="ARBA00009183"/>
    </source>
</evidence>
<dbReference type="PANTHER" id="PTHR23023">
    <property type="entry name" value="DIMETHYLANILINE MONOOXYGENASE"/>
    <property type="match status" value="1"/>
</dbReference>
<dbReference type="InterPro" id="IPR036188">
    <property type="entry name" value="FAD/NAD-bd_sf"/>
</dbReference>
<gene>
    <name evidence="6" type="ORF">VSDG_04122</name>
</gene>
<reference evidence="6 7" key="1">
    <citation type="submission" date="2015-09" db="EMBL/GenBank/DDBJ databases">
        <title>Host preference determinants of Valsa canker pathogens revealed by comparative genomics.</title>
        <authorList>
            <person name="Yin Z."/>
            <person name="Huang L."/>
        </authorList>
    </citation>
    <scope>NUCLEOTIDE SEQUENCE [LARGE SCALE GENOMIC DNA]</scope>
    <source>
        <strain evidence="6 7">YSFL</strain>
    </source>
</reference>
<evidence type="ECO:0000256" key="4">
    <source>
        <dbReference type="ARBA" id="ARBA00022857"/>
    </source>
</evidence>
<dbReference type="InterPro" id="IPR000960">
    <property type="entry name" value="Flavin_mOase"/>
</dbReference>
<evidence type="ECO:0000313" key="6">
    <source>
        <dbReference type="EMBL" id="ROV96954.1"/>
    </source>
</evidence>
<dbReference type="InterPro" id="IPR050346">
    <property type="entry name" value="FMO-like"/>
</dbReference>
<keyword evidence="3" id="KW-0274">FAD</keyword>
<evidence type="ECO:0000256" key="3">
    <source>
        <dbReference type="ARBA" id="ARBA00022827"/>
    </source>
</evidence>
<keyword evidence="2" id="KW-0285">Flavoprotein</keyword>
<dbReference type="GO" id="GO:0050661">
    <property type="term" value="F:NADP binding"/>
    <property type="evidence" value="ECO:0007669"/>
    <property type="project" value="InterPro"/>
</dbReference>
<dbReference type="PRINTS" id="PR00370">
    <property type="entry name" value="FMOXYGENASE"/>
</dbReference>
<organism evidence="6 7">
    <name type="scientific">Cytospora chrysosperma</name>
    <name type="common">Cytospora canker fungus</name>
    <name type="synonym">Sphaeria chrysosperma</name>
    <dbReference type="NCBI Taxonomy" id="252740"/>
    <lineage>
        <taxon>Eukaryota</taxon>
        <taxon>Fungi</taxon>
        <taxon>Dikarya</taxon>
        <taxon>Ascomycota</taxon>
        <taxon>Pezizomycotina</taxon>
        <taxon>Sordariomycetes</taxon>
        <taxon>Sordariomycetidae</taxon>
        <taxon>Diaporthales</taxon>
        <taxon>Cytosporaceae</taxon>
        <taxon>Cytospora</taxon>
    </lineage>
</organism>
<proteinExistence type="inferred from homology"/>
<keyword evidence="7" id="KW-1185">Reference proteome</keyword>
<dbReference type="PIRSF" id="PIRSF000332">
    <property type="entry name" value="FMO"/>
    <property type="match status" value="1"/>
</dbReference>
<dbReference type="Pfam" id="PF00743">
    <property type="entry name" value="FMO-like"/>
    <property type="match status" value="2"/>
</dbReference>
<sequence length="582" mass="65297">MVLKVGIVGAGASGLVTLKYLLEAHKFFPGVNIEAHLFERGDDLGGVFKNQVYEDAELVSSKYLTAFSDFRIPEYEPDFVTPQRYVEYLKAYATRFDLWDGIHFSTTVASISPSADGQHVLKLVDLQGQHVSTYSCDAIAVCSGLNQDPFIPNIAGLTVPLQTRDRKEHGHHTSDEKPENVSIHPTIEAIHSVNFKSRSQFGCDTTVLVMGAGETAMDVAHLAITSPTERVIMCHRDGFIHAPKIVPQPYRAGGRSGGPDPSRPNKPLDCAVASLFDTAYVPSIIQRSPLPWAVYDAFIKDMAWVISGTRAGFDQWVGGVSWERFHADSLLICKSDRAMHYISEQYRSQSTINKWRTWLLNMELKPTGGKKIELAPWPLHVDESGVVHFEKNNRPESVKIVREEEIKPDIVVFATGYKQSFPFLPANASLSYPSLNDSTTRGIYRNIEDGIAYIGFIRPAFGAIPPVAEIQAQHWIYHLLVCPKFRHLHSPSFKPLGRSANAVDPYELDYKLKCRDKDHDYQFTKRAVDQESYIYQLALDMGSAPTWTYVFKELGREVFFTWAMGPNFPTKFRLGGGDTVDE</sequence>
<evidence type="ECO:0000256" key="2">
    <source>
        <dbReference type="ARBA" id="ARBA00022630"/>
    </source>
</evidence>
<name>A0A423W0S1_CYTCH</name>
<evidence type="ECO:0000256" key="5">
    <source>
        <dbReference type="ARBA" id="ARBA00023002"/>
    </source>
</evidence>
<accession>A0A423W0S1</accession>
<dbReference type="AlphaFoldDB" id="A0A423W0S1"/>
<dbReference type="InterPro" id="IPR020946">
    <property type="entry name" value="Flavin_mOase-like"/>
</dbReference>
<dbReference type="EMBL" id="LJZO01000018">
    <property type="protein sequence ID" value="ROV96954.1"/>
    <property type="molecule type" value="Genomic_DNA"/>
</dbReference>
<dbReference type="SUPFAM" id="SSF51905">
    <property type="entry name" value="FAD/NAD(P)-binding domain"/>
    <property type="match status" value="2"/>
</dbReference>
<dbReference type="GO" id="GO:0050660">
    <property type="term" value="F:flavin adenine dinucleotide binding"/>
    <property type="evidence" value="ECO:0007669"/>
    <property type="project" value="InterPro"/>
</dbReference>